<feature type="region of interest" description="Disordered" evidence="1">
    <location>
        <begin position="61"/>
        <end position="86"/>
    </location>
</feature>
<evidence type="ECO:0000256" key="1">
    <source>
        <dbReference type="SAM" id="MobiDB-lite"/>
    </source>
</evidence>
<feature type="compositionally biased region" description="Basic and acidic residues" evidence="1">
    <location>
        <begin position="200"/>
        <end position="209"/>
    </location>
</feature>
<organism evidence="2 3">
    <name type="scientific">Thalassiosira oceanica</name>
    <name type="common">Marine diatom</name>
    <dbReference type="NCBI Taxonomy" id="159749"/>
    <lineage>
        <taxon>Eukaryota</taxon>
        <taxon>Sar</taxon>
        <taxon>Stramenopiles</taxon>
        <taxon>Ochrophyta</taxon>
        <taxon>Bacillariophyta</taxon>
        <taxon>Coscinodiscophyceae</taxon>
        <taxon>Thalassiosirophycidae</taxon>
        <taxon>Thalassiosirales</taxon>
        <taxon>Thalassiosiraceae</taxon>
        <taxon>Thalassiosira</taxon>
    </lineage>
</organism>
<feature type="region of interest" description="Disordered" evidence="1">
    <location>
        <begin position="122"/>
        <end position="167"/>
    </location>
</feature>
<feature type="region of interest" description="Disordered" evidence="1">
    <location>
        <begin position="406"/>
        <end position="444"/>
    </location>
</feature>
<comment type="caution">
    <text evidence="2">The sequence shown here is derived from an EMBL/GenBank/DDBJ whole genome shotgun (WGS) entry which is preliminary data.</text>
</comment>
<accession>K0T0G2</accession>
<feature type="compositionally biased region" description="Basic and acidic residues" evidence="1">
    <location>
        <begin position="286"/>
        <end position="298"/>
    </location>
</feature>
<feature type="compositionally biased region" description="Basic and acidic residues" evidence="1">
    <location>
        <begin position="19"/>
        <end position="36"/>
    </location>
</feature>
<sequence length="755" mass="84599">MRSALARAWAGDGIGSPTMRREIEGRRGGPADDREHAAHRLHDRCVAESSLISIVEMAEWPDDPLGRGPKPKTRAPGSVRKSTACPTTFHHKPEAYFTRPMFPDASYEASSAATEYEHDMRYNGARESRNGGHFSRQRQPREDRSHTAATASSHYSHPPRPPATSRSAPAIARADNDLLSPMQLHNMNSALSVQSGMRGHGREDGDIRRWSNRYRHGSSDGNPGSPPTKCYDHNFGYHERGPYGGNDSFCGRGARREDFAHNHGRSQGDDHRDRSDQYRVRQNHGHRLDRLPSSEYREPPPGMPLSPITCDVPTQVSVVRNEEHIIPSPRSEVAYSGSYDRHYVHQSASRRSNDCDNLTREYVHPPQHEKHTIDRPPPQYHDEEKHYSNENRAPLRAVYHPTESFQYQYPDKRDDYSSSTINTPSTHPSTFHPSGSHPSHASGMTTLISRPQQQMPPPKYCRASNDRANHNKLSVSIPQSPAHQQMPPHVSGSYHSGSESYKRTRLVRAEREYRLSHARQQILKEISQAMHMRETALDEKDTLFWTRQQAVSQPQQRSSAADSGLLVKLATILSILALVLALVEFINRLYEECKSENGSMNTINDDHKRCSNIQGPCMSTCYTDALNMCSRDSENAKDDEDRDAALNAGEIIAIVSSVVGVPLAAAICTMVVNRHSPQRARDEFNAEVETTGNVDGDGYIGIGNYHPQAATDAILSQMYPEGANTDLNRLVLPQKPTLAINQEDSNWVKNFGMIV</sequence>
<feature type="compositionally biased region" description="Basic and acidic residues" evidence="1">
    <location>
        <begin position="351"/>
        <end position="386"/>
    </location>
</feature>
<keyword evidence="3" id="KW-1185">Reference proteome</keyword>
<feature type="region of interest" description="Disordered" evidence="1">
    <location>
        <begin position="344"/>
        <end position="386"/>
    </location>
</feature>
<gene>
    <name evidence="2" type="ORF">THAOC_12293</name>
</gene>
<dbReference type="AlphaFoldDB" id="K0T0G2"/>
<feature type="region of interest" description="Disordered" evidence="1">
    <location>
        <begin position="281"/>
        <end position="302"/>
    </location>
</feature>
<name>K0T0G2_THAOC</name>
<feature type="compositionally biased region" description="Low complexity" evidence="1">
    <location>
        <begin position="432"/>
        <end position="443"/>
    </location>
</feature>
<proteinExistence type="predicted"/>
<reference evidence="2 3" key="1">
    <citation type="journal article" date="2012" name="Genome Biol.">
        <title>Genome and low-iron response of an oceanic diatom adapted to chronic iron limitation.</title>
        <authorList>
            <person name="Lommer M."/>
            <person name="Specht M."/>
            <person name="Roy A.S."/>
            <person name="Kraemer L."/>
            <person name="Andreson R."/>
            <person name="Gutowska M.A."/>
            <person name="Wolf J."/>
            <person name="Bergner S.V."/>
            <person name="Schilhabel M.B."/>
            <person name="Klostermeier U.C."/>
            <person name="Beiko R.G."/>
            <person name="Rosenstiel P."/>
            <person name="Hippler M."/>
            <person name="Laroche J."/>
        </authorList>
    </citation>
    <scope>NUCLEOTIDE SEQUENCE [LARGE SCALE GENOMIC DNA]</scope>
    <source>
        <strain evidence="2 3">CCMP1005</strain>
    </source>
</reference>
<feature type="compositionally biased region" description="Polar residues" evidence="1">
    <location>
        <begin position="417"/>
        <end position="431"/>
    </location>
</feature>
<feature type="region of interest" description="Disordered" evidence="1">
    <location>
        <begin position="1"/>
        <end position="36"/>
    </location>
</feature>
<feature type="region of interest" description="Disordered" evidence="1">
    <location>
        <begin position="192"/>
        <end position="233"/>
    </location>
</feature>
<feature type="region of interest" description="Disordered" evidence="1">
    <location>
        <begin position="479"/>
        <end position="501"/>
    </location>
</feature>
<dbReference type="Proteomes" id="UP000266841">
    <property type="component" value="Unassembled WGS sequence"/>
</dbReference>
<evidence type="ECO:0000313" key="3">
    <source>
        <dbReference type="Proteomes" id="UP000266841"/>
    </source>
</evidence>
<feature type="compositionally biased region" description="Low complexity" evidence="1">
    <location>
        <begin position="147"/>
        <end position="156"/>
    </location>
</feature>
<dbReference type="EMBL" id="AGNL01014339">
    <property type="protein sequence ID" value="EJK66751.1"/>
    <property type="molecule type" value="Genomic_DNA"/>
</dbReference>
<protein>
    <submittedName>
        <fullName evidence="2">Uncharacterized protein</fullName>
    </submittedName>
</protein>
<evidence type="ECO:0000313" key="2">
    <source>
        <dbReference type="EMBL" id="EJK66751.1"/>
    </source>
</evidence>